<protein>
    <recommendedName>
        <fullName evidence="4">Lipoprotein</fullName>
    </recommendedName>
</protein>
<feature type="signal peptide" evidence="1">
    <location>
        <begin position="1"/>
        <end position="24"/>
    </location>
</feature>
<keyword evidence="3" id="KW-1185">Reference proteome</keyword>
<feature type="chain" id="PRO_5026937826" description="Lipoprotein" evidence="1">
    <location>
        <begin position="25"/>
        <end position="178"/>
    </location>
</feature>
<reference evidence="2 3" key="1">
    <citation type="submission" date="2020-01" db="EMBL/GenBank/DDBJ databases">
        <title>Bacteria diversity of Porities sp.</title>
        <authorList>
            <person name="Wang G."/>
        </authorList>
    </citation>
    <scope>NUCLEOTIDE SEQUENCE [LARGE SCALE GENOMIC DNA]</scope>
    <source>
        <strain evidence="2 3">R33</strain>
    </source>
</reference>
<accession>A0A6L9E8R1</accession>
<dbReference type="AlphaFoldDB" id="A0A6L9E8R1"/>
<dbReference type="Proteomes" id="UP000475249">
    <property type="component" value="Unassembled WGS sequence"/>
</dbReference>
<evidence type="ECO:0008006" key="4">
    <source>
        <dbReference type="Google" id="ProtNLM"/>
    </source>
</evidence>
<keyword evidence="1" id="KW-0732">Signal</keyword>
<proteinExistence type="predicted"/>
<dbReference type="PROSITE" id="PS51257">
    <property type="entry name" value="PROKAR_LIPOPROTEIN"/>
    <property type="match status" value="1"/>
</dbReference>
<sequence length="178" mass="20947">MRAIRFKKWIFPLILSLFLAGACKQSGKSGSDKPEHEDQLVVQLIVKVKQDDKLELYYRKGKETYNSERRLDAPIRGSEEFQTVNFVFEILEFPSHVRIDLGENPQQPEIEIQQLAFKYNEAEHIFTPEELKKYFRPNSWLQFDFQTLSGKGRVVDGKYDPFLSSNEISYFVNKLILY</sequence>
<dbReference type="EMBL" id="WXYO01000001">
    <property type="protein sequence ID" value="NAS10972.1"/>
    <property type="molecule type" value="Genomic_DNA"/>
</dbReference>
<dbReference type="RefSeq" id="WP_161433857.1">
    <property type="nucleotide sequence ID" value="NZ_WXYO01000001.1"/>
</dbReference>
<evidence type="ECO:0000313" key="3">
    <source>
        <dbReference type="Proteomes" id="UP000475249"/>
    </source>
</evidence>
<organism evidence="2 3">
    <name type="scientific">Poritiphilus flavus</name>
    <dbReference type="NCBI Taxonomy" id="2697053"/>
    <lineage>
        <taxon>Bacteria</taxon>
        <taxon>Pseudomonadati</taxon>
        <taxon>Bacteroidota</taxon>
        <taxon>Flavobacteriia</taxon>
        <taxon>Flavobacteriales</taxon>
        <taxon>Flavobacteriaceae</taxon>
        <taxon>Poritiphilus</taxon>
    </lineage>
</organism>
<comment type="caution">
    <text evidence="2">The sequence shown here is derived from an EMBL/GenBank/DDBJ whole genome shotgun (WGS) entry which is preliminary data.</text>
</comment>
<name>A0A6L9E8R1_9FLAO</name>
<evidence type="ECO:0000256" key="1">
    <source>
        <dbReference type="SAM" id="SignalP"/>
    </source>
</evidence>
<gene>
    <name evidence="2" type="ORF">GTQ38_03090</name>
</gene>
<evidence type="ECO:0000313" key="2">
    <source>
        <dbReference type="EMBL" id="NAS10972.1"/>
    </source>
</evidence>